<comment type="caution">
    <text evidence="1">The sequence shown here is derived from an EMBL/GenBank/DDBJ whole genome shotgun (WGS) entry which is preliminary data.</text>
</comment>
<dbReference type="RefSeq" id="WP_114029535.1">
    <property type="nucleotide sequence ID" value="NZ_QOIL01000008.1"/>
</dbReference>
<dbReference type="EMBL" id="QOIL01000008">
    <property type="protein sequence ID" value="RCG30170.1"/>
    <property type="molecule type" value="Genomic_DNA"/>
</dbReference>
<keyword evidence="2" id="KW-1185">Reference proteome</keyword>
<proteinExistence type="predicted"/>
<organism evidence="1 2">
    <name type="scientific">Sphaerisporangium album</name>
    <dbReference type="NCBI Taxonomy" id="509200"/>
    <lineage>
        <taxon>Bacteria</taxon>
        <taxon>Bacillati</taxon>
        <taxon>Actinomycetota</taxon>
        <taxon>Actinomycetes</taxon>
        <taxon>Streptosporangiales</taxon>
        <taxon>Streptosporangiaceae</taxon>
        <taxon>Sphaerisporangium</taxon>
    </lineage>
</organism>
<protein>
    <submittedName>
        <fullName evidence="1">Uncharacterized protein</fullName>
    </submittedName>
</protein>
<dbReference type="OrthoDB" id="3541875at2"/>
<dbReference type="AlphaFoldDB" id="A0A367FKJ2"/>
<evidence type="ECO:0000313" key="1">
    <source>
        <dbReference type="EMBL" id="RCG30170.1"/>
    </source>
</evidence>
<evidence type="ECO:0000313" key="2">
    <source>
        <dbReference type="Proteomes" id="UP000253094"/>
    </source>
</evidence>
<sequence length="210" mass="23469">MLSTYPEIRDRTYGLARELTLRVEWAETGRSVRLLLLYDRAQIVVGRATVPVRDLRLTVLTNLERDLAHVFGEGLAAMTSTVPTTRHLKFRVSLEETLDTKMVVWGADPIDAPIRSGVSARTLAELFEEVEAIKHFILDLPAEVPVSVEYVYEIAGVPHDLLHSYQEERAHLHRAAAEMATLLRRAGVTDDDSAALLGLSDLRTGDLQRS</sequence>
<name>A0A367FKJ2_9ACTN</name>
<accession>A0A367FKJ2</accession>
<dbReference type="Proteomes" id="UP000253094">
    <property type="component" value="Unassembled WGS sequence"/>
</dbReference>
<gene>
    <name evidence="1" type="ORF">DQ384_15545</name>
</gene>
<reference evidence="1 2" key="1">
    <citation type="submission" date="2018-06" db="EMBL/GenBank/DDBJ databases">
        <title>Sphaerisporangium craniellae sp. nov., isolated from a marine sponge in the South China Sea.</title>
        <authorList>
            <person name="Li L."/>
        </authorList>
    </citation>
    <scope>NUCLEOTIDE SEQUENCE [LARGE SCALE GENOMIC DNA]</scope>
    <source>
        <strain evidence="1 2">CCTCC AA 208026</strain>
    </source>
</reference>